<dbReference type="GO" id="GO:0005829">
    <property type="term" value="C:cytosol"/>
    <property type="evidence" value="ECO:0007669"/>
    <property type="project" value="TreeGrafter"/>
</dbReference>
<dbReference type="EMBL" id="JAQIZT010000001">
    <property type="protein sequence ID" value="KAJ7013898.1"/>
    <property type="molecule type" value="Genomic_DNA"/>
</dbReference>
<evidence type="ECO:0000256" key="5">
    <source>
        <dbReference type="ARBA" id="ARBA00023027"/>
    </source>
</evidence>
<keyword evidence="4" id="KW-0560">Oxidoreductase</keyword>
<dbReference type="GO" id="GO:0051287">
    <property type="term" value="F:NAD binding"/>
    <property type="evidence" value="ECO:0007669"/>
    <property type="project" value="InterPro"/>
</dbReference>
<dbReference type="GO" id="GO:0006096">
    <property type="term" value="P:glycolytic process"/>
    <property type="evidence" value="ECO:0007669"/>
    <property type="project" value="UniProtKB-KW"/>
</dbReference>
<dbReference type="Pfam" id="PF00044">
    <property type="entry name" value="Gp_dh_N"/>
    <property type="match status" value="1"/>
</dbReference>
<keyword evidence="5" id="KW-0520">NAD</keyword>
<dbReference type="AlphaFoldDB" id="A0AAD6WI87"/>
<dbReference type="Gene3D" id="3.40.50.720">
    <property type="entry name" value="NAD(P)-binding Rossmann-like Domain"/>
    <property type="match status" value="1"/>
</dbReference>
<evidence type="ECO:0000256" key="3">
    <source>
        <dbReference type="ARBA" id="ARBA00013119"/>
    </source>
</evidence>
<proteinExistence type="inferred from homology"/>
<organism evidence="8 9">
    <name type="scientific">Populus alba x Populus x berolinensis</name>
    <dbReference type="NCBI Taxonomy" id="444605"/>
    <lineage>
        <taxon>Eukaryota</taxon>
        <taxon>Viridiplantae</taxon>
        <taxon>Streptophyta</taxon>
        <taxon>Embryophyta</taxon>
        <taxon>Tracheophyta</taxon>
        <taxon>Spermatophyta</taxon>
        <taxon>Magnoliopsida</taxon>
        <taxon>eudicotyledons</taxon>
        <taxon>Gunneridae</taxon>
        <taxon>Pentapetalae</taxon>
        <taxon>rosids</taxon>
        <taxon>fabids</taxon>
        <taxon>Malpighiales</taxon>
        <taxon>Salicaceae</taxon>
        <taxon>Saliceae</taxon>
        <taxon>Populus</taxon>
    </lineage>
</organism>
<accession>A0AAD6WI87</accession>
<protein>
    <recommendedName>
        <fullName evidence="3">glyceraldehyde-3-phosphate dehydrogenase (phosphorylating)</fullName>
        <ecNumber evidence="3">1.2.1.12</ecNumber>
    </recommendedName>
</protein>
<name>A0AAD6WI87_9ROSI</name>
<keyword evidence="6" id="KW-0324">Glycolysis</keyword>
<dbReference type="InterPro" id="IPR020828">
    <property type="entry name" value="GlycerAld_3-P_DH_NAD(P)-bd"/>
</dbReference>
<gene>
    <name evidence="8" type="ORF">NC653_003507</name>
</gene>
<reference evidence="8 9" key="1">
    <citation type="journal article" date="2023" name="Mol. Ecol. Resour.">
        <title>Chromosome-level genome assembly of a triploid poplar Populus alba 'Berolinensis'.</title>
        <authorList>
            <person name="Chen S."/>
            <person name="Yu Y."/>
            <person name="Wang X."/>
            <person name="Wang S."/>
            <person name="Zhang T."/>
            <person name="Zhou Y."/>
            <person name="He R."/>
            <person name="Meng N."/>
            <person name="Wang Y."/>
            <person name="Liu W."/>
            <person name="Liu Z."/>
            <person name="Liu J."/>
            <person name="Guo Q."/>
            <person name="Huang H."/>
            <person name="Sederoff R.R."/>
            <person name="Wang G."/>
            <person name="Qu G."/>
            <person name="Chen S."/>
        </authorList>
    </citation>
    <scope>NUCLEOTIDE SEQUENCE [LARGE SCALE GENOMIC DNA]</scope>
    <source>
        <strain evidence="8">SC-2020</strain>
    </source>
</reference>
<evidence type="ECO:0000256" key="4">
    <source>
        <dbReference type="ARBA" id="ARBA00023002"/>
    </source>
</evidence>
<evidence type="ECO:0000256" key="1">
    <source>
        <dbReference type="ARBA" id="ARBA00004869"/>
    </source>
</evidence>
<comment type="caution">
    <text evidence="8">The sequence shown here is derived from an EMBL/GenBank/DDBJ whole genome shotgun (WGS) entry which is preliminary data.</text>
</comment>
<dbReference type="GO" id="GO:0004365">
    <property type="term" value="F:glyceraldehyde-3-phosphate dehydrogenase (NAD+) (phosphorylating) activity"/>
    <property type="evidence" value="ECO:0007669"/>
    <property type="project" value="UniProtKB-EC"/>
</dbReference>
<dbReference type="Proteomes" id="UP001164929">
    <property type="component" value="Chromosome 1"/>
</dbReference>
<evidence type="ECO:0000256" key="2">
    <source>
        <dbReference type="ARBA" id="ARBA00007406"/>
    </source>
</evidence>
<dbReference type="PANTHER" id="PTHR10836">
    <property type="entry name" value="GLYCERALDEHYDE 3-PHOSPHATE DEHYDROGENASE"/>
    <property type="match status" value="1"/>
</dbReference>
<feature type="domain" description="Glyceraldehyde 3-phosphate dehydrogenase NAD(P) binding" evidence="7">
    <location>
        <begin position="4"/>
        <end position="60"/>
    </location>
</feature>
<dbReference type="PANTHER" id="PTHR10836:SF112">
    <property type="entry name" value="GLYCERALDEHYDE-3-PHOSPHATE DEHYDROGENASE GAPC1, CYTOSOLIC-RELATED"/>
    <property type="match status" value="1"/>
</dbReference>
<comment type="similarity">
    <text evidence="2">Belongs to the glyceraldehyde-3-phosphate dehydrogenase family.</text>
</comment>
<evidence type="ECO:0000256" key="6">
    <source>
        <dbReference type="ARBA" id="ARBA00023152"/>
    </source>
</evidence>
<dbReference type="EC" id="1.2.1.12" evidence="3"/>
<dbReference type="SUPFAM" id="SSF51735">
    <property type="entry name" value="NAD(P)-binding Rossmann-fold domains"/>
    <property type="match status" value="1"/>
</dbReference>
<dbReference type="InterPro" id="IPR036291">
    <property type="entry name" value="NAD(P)-bd_dom_sf"/>
</dbReference>
<comment type="pathway">
    <text evidence="1">Carbohydrate degradation; glycolysis; pyruvate from D-glyceraldehyde 3-phosphate: step 1/5.</text>
</comment>
<evidence type="ECO:0000313" key="9">
    <source>
        <dbReference type="Proteomes" id="UP001164929"/>
    </source>
</evidence>
<sequence length="62" mass="6907">MAKIKIGINGFGRIGRLVARVALQRDDVELVAINDPFITTDYMALTLFFILLDLSFSGSFEI</sequence>
<keyword evidence="9" id="KW-1185">Reference proteome</keyword>
<dbReference type="SMART" id="SM00846">
    <property type="entry name" value="Gp_dh_N"/>
    <property type="match status" value="1"/>
</dbReference>
<evidence type="ECO:0000313" key="8">
    <source>
        <dbReference type="EMBL" id="KAJ7013898.1"/>
    </source>
</evidence>
<dbReference type="InterPro" id="IPR020831">
    <property type="entry name" value="GlycerAld/Erythrose_P_DH"/>
</dbReference>
<evidence type="ECO:0000259" key="7">
    <source>
        <dbReference type="SMART" id="SM00846"/>
    </source>
</evidence>